<gene>
    <name evidence="2" type="ORF">ENUP19_0388G0006</name>
</gene>
<evidence type="ECO:0000259" key="1">
    <source>
        <dbReference type="Pfam" id="PF07534"/>
    </source>
</evidence>
<dbReference type="EMBL" id="BAAFRS010000388">
    <property type="protein sequence ID" value="GAB1228254.1"/>
    <property type="molecule type" value="Genomic_DNA"/>
</dbReference>
<feature type="domain" description="TLDc" evidence="1">
    <location>
        <begin position="103"/>
        <end position="207"/>
    </location>
</feature>
<organism evidence="2 3">
    <name type="scientific">Entamoeba nuttalli</name>
    <dbReference type="NCBI Taxonomy" id="412467"/>
    <lineage>
        <taxon>Eukaryota</taxon>
        <taxon>Amoebozoa</taxon>
        <taxon>Evosea</taxon>
        <taxon>Archamoebae</taxon>
        <taxon>Mastigamoebida</taxon>
        <taxon>Entamoebidae</taxon>
        <taxon>Entamoeba</taxon>
    </lineage>
</organism>
<evidence type="ECO:0000313" key="2">
    <source>
        <dbReference type="EMBL" id="GAB1228254.1"/>
    </source>
</evidence>
<sequence length="266" mass="30932">MQVYITNCGIINLHCQQFNSNSIDHSQNLITKINQENYSQKKLMEIEPMAIDPLKAMEITPNEVQQMKKFLNTLSQFSEQSKSILTATTLPEILPIGEYEIELLKKWSNKTHYQIIYRATKDGLNKRTLMKKCSGHKNVYFLMRYDGDNVFAMYYGNTIPQQPSAGPAFLDATNHFLALLKHSSGITPFTMKRFNITDRTFIVGASDEYVDRVIACVGFLYTRSNFSYYFGDTTLYYYCVEDRSFNFKKYFPREGYFNEFVAVEMS</sequence>
<keyword evidence="3" id="KW-1185">Reference proteome</keyword>
<dbReference type="Pfam" id="PF07534">
    <property type="entry name" value="TLD"/>
    <property type="match status" value="1"/>
</dbReference>
<reference evidence="2 3" key="1">
    <citation type="journal article" date="2019" name="PLoS Negl. Trop. Dis.">
        <title>Whole genome sequencing of Entamoeba nuttalli reveals mammalian host-related molecular signatures and a novel octapeptide-repeat surface protein.</title>
        <authorList>
            <person name="Tanaka M."/>
            <person name="Makiuchi T."/>
            <person name="Komiyama T."/>
            <person name="Shiina T."/>
            <person name="Osaki K."/>
            <person name="Tachibana H."/>
        </authorList>
    </citation>
    <scope>NUCLEOTIDE SEQUENCE [LARGE SCALE GENOMIC DNA]</scope>
    <source>
        <strain evidence="2 3">P19-061405</strain>
    </source>
</reference>
<comment type="caution">
    <text evidence="2">The sequence shown here is derived from an EMBL/GenBank/DDBJ whole genome shotgun (WGS) entry which is preliminary data.</text>
</comment>
<proteinExistence type="predicted"/>
<accession>A0ABQ0DZG8</accession>
<dbReference type="Proteomes" id="UP001628156">
    <property type="component" value="Unassembled WGS sequence"/>
</dbReference>
<name>A0ABQ0DZG8_9EUKA</name>
<evidence type="ECO:0000313" key="3">
    <source>
        <dbReference type="Proteomes" id="UP001628156"/>
    </source>
</evidence>
<protein>
    <recommendedName>
        <fullName evidence="1">TLDc domain-containing protein</fullName>
    </recommendedName>
</protein>
<dbReference type="InterPro" id="IPR006571">
    <property type="entry name" value="TLDc_dom"/>
</dbReference>